<dbReference type="SMART" id="SM00987">
    <property type="entry name" value="UreE_C"/>
    <property type="match status" value="1"/>
</dbReference>
<evidence type="ECO:0000256" key="8">
    <source>
        <dbReference type="ARBA" id="ARBA00022801"/>
    </source>
</evidence>
<evidence type="ECO:0000313" key="14">
    <source>
        <dbReference type="Proteomes" id="UP000190105"/>
    </source>
</evidence>
<keyword evidence="10" id="KW-0411">Iron-sulfur</keyword>
<dbReference type="Pfam" id="PF03167">
    <property type="entry name" value="UDG"/>
    <property type="match status" value="1"/>
</dbReference>
<keyword evidence="11" id="KW-0234">DNA repair</keyword>
<evidence type="ECO:0000256" key="6">
    <source>
        <dbReference type="ARBA" id="ARBA00022723"/>
    </source>
</evidence>
<dbReference type="GO" id="GO:0051539">
    <property type="term" value="F:4 iron, 4 sulfur cluster binding"/>
    <property type="evidence" value="ECO:0007669"/>
    <property type="project" value="UniProtKB-KW"/>
</dbReference>
<evidence type="ECO:0000256" key="7">
    <source>
        <dbReference type="ARBA" id="ARBA00022763"/>
    </source>
</evidence>
<dbReference type="GO" id="GO:0046872">
    <property type="term" value="F:metal ion binding"/>
    <property type="evidence" value="ECO:0007669"/>
    <property type="project" value="UniProtKB-KW"/>
</dbReference>
<evidence type="ECO:0000256" key="2">
    <source>
        <dbReference type="ARBA" id="ARBA00006521"/>
    </source>
</evidence>
<dbReference type="InterPro" id="IPR051536">
    <property type="entry name" value="UDG_Type-4/5"/>
</dbReference>
<dbReference type="RefSeq" id="WP_242948768.1">
    <property type="nucleotide sequence ID" value="NZ_FUYH01000047.1"/>
</dbReference>
<dbReference type="InterPro" id="IPR005122">
    <property type="entry name" value="Uracil-DNA_glycosylase-like"/>
</dbReference>
<keyword evidence="8" id="KW-0378">Hydrolase</keyword>
<dbReference type="EMBL" id="FUYH01000047">
    <property type="protein sequence ID" value="SKB00721.1"/>
    <property type="molecule type" value="Genomic_DNA"/>
</dbReference>
<gene>
    <name evidence="13" type="ORF">SAMN05443428_14710</name>
</gene>
<evidence type="ECO:0000256" key="4">
    <source>
        <dbReference type="ARBA" id="ARBA00019403"/>
    </source>
</evidence>
<evidence type="ECO:0000256" key="5">
    <source>
        <dbReference type="ARBA" id="ARBA00022485"/>
    </source>
</evidence>
<organism evidence="13 14">
    <name type="scientific">Caloramator quimbayensis</name>
    <dbReference type="NCBI Taxonomy" id="1147123"/>
    <lineage>
        <taxon>Bacteria</taxon>
        <taxon>Bacillati</taxon>
        <taxon>Bacillota</taxon>
        <taxon>Clostridia</taxon>
        <taxon>Eubacteriales</taxon>
        <taxon>Clostridiaceae</taxon>
        <taxon>Caloramator</taxon>
    </lineage>
</organism>
<evidence type="ECO:0000313" key="13">
    <source>
        <dbReference type="EMBL" id="SKB00721.1"/>
    </source>
</evidence>
<keyword evidence="14" id="KW-1185">Reference proteome</keyword>
<comment type="catalytic activity">
    <reaction evidence="1">
        <text>Hydrolyzes single-stranded DNA or mismatched double-stranded DNA and polynucleotides, releasing free uracil.</text>
        <dbReference type="EC" id="3.2.2.27"/>
    </reaction>
</comment>
<reference evidence="14" key="1">
    <citation type="submission" date="2017-02" db="EMBL/GenBank/DDBJ databases">
        <authorList>
            <person name="Varghese N."/>
            <person name="Submissions S."/>
        </authorList>
    </citation>
    <scope>NUCLEOTIDE SEQUENCE [LARGE SCALE GENOMIC DNA]</scope>
    <source>
        <strain evidence="14">USBA 833</strain>
    </source>
</reference>
<feature type="domain" description="Uracil-DNA glycosylase-like" evidence="12">
    <location>
        <begin position="27"/>
        <end position="183"/>
    </location>
</feature>
<evidence type="ECO:0000256" key="10">
    <source>
        <dbReference type="ARBA" id="ARBA00023014"/>
    </source>
</evidence>
<dbReference type="SMART" id="SM00986">
    <property type="entry name" value="UDG"/>
    <property type="match status" value="1"/>
</dbReference>
<accession>A0A1T4YHF7</accession>
<dbReference type="InterPro" id="IPR036895">
    <property type="entry name" value="Uracil-DNA_glycosylase-like_sf"/>
</dbReference>
<dbReference type="InterPro" id="IPR005273">
    <property type="entry name" value="Ura-DNA_glyco_family4"/>
</dbReference>
<proteinExistence type="inferred from homology"/>
<dbReference type="Gene3D" id="3.40.470.10">
    <property type="entry name" value="Uracil-DNA glycosylase-like domain"/>
    <property type="match status" value="1"/>
</dbReference>
<evidence type="ECO:0000256" key="3">
    <source>
        <dbReference type="ARBA" id="ARBA00012030"/>
    </source>
</evidence>
<protein>
    <recommendedName>
        <fullName evidence="4">Type-4 uracil-DNA glycosylase</fullName>
        <ecNumber evidence="3">3.2.2.27</ecNumber>
    </recommendedName>
</protein>
<dbReference type="SUPFAM" id="SSF52141">
    <property type="entry name" value="Uracil-DNA glycosylase-like"/>
    <property type="match status" value="1"/>
</dbReference>
<evidence type="ECO:0000259" key="12">
    <source>
        <dbReference type="SMART" id="SM00986"/>
    </source>
</evidence>
<evidence type="ECO:0000256" key="11">
    <source>
        <dbReference type="ARBA" id="ARBA00023204"/>
    </source>
</evidence>
<comment type="similarity">
    <text evidence="2">Belongs to the uracil-DNA glycosylase (UDG) superfamily. Type 4 (UDGa) family.</text>
</comment>
<evidence type="ECO:0000256" key="1">
    <source>
        <dbReference type="ARBA" id="ARBA00001400"/>
    </source>
</evidence>
<dbReference type="CDD" id="cd10030">
    <property type="entry name" value="UDG-F4_TTUDGA_SPO1dp_like"/>
    <property type="match status" value="1"/>
</dbReference>
<dbReference type="GO" id="GO:0006281">
    <property type="term" value="P:DNA repair"/>
    <property type="evidence" value="ECO:0007669"/>
    <property type="project" value="UniProtKB-KW"/>
</dbReference>
<dbReference type="GO" id="GO:0004844">
    <property type="term" value="F:uracil DNA N-glycosylase activity"/>
    <property type="evidence" value="ECO:0007669"/>
    <property type="project" value="UniProtKB-EC"/>
</dbReference>
<keyword evidence="7" id="KW-0227">DNA damage</keyword>
<evidence type="ECO:0000256" key="9">
    <source>
        <dbReference type="ARBA" id="ARBA00023004"/>
    </source>
</evidence>
<keyword evidence="5" id="KW-0004">4Fe-4S</keyword>
<dbReference type="AlphaFoldDB" id="A0A1T4YHF7"/>
<keyword evidence="6" id="KW-0479">Metal-binding</keyword>
<dbReference type="STRING" id="1147123.SAMN05443428_14710"/>
<keyword evidence="9" id="KW-0408">Iron</keyword>
<dbReference type="EC" id="3.2.2.27" evidence="3"/>
<sequence length="199" mass="23181">MEQFKQIEEEYRNIVDNKLVENIKIVFGEGNKNADIMLIGEAPGEKEEEMGRPFVGQAGKNLDEFLNLLSLKRDEIYITNVVKIRPYKINEKTGRKSNRPPNSKEIEMSVETLRKEIEIICPNIIVTLGNIPLRAILMDKKATIGEYHGKAIMLDKFVLFPLYHPASIIYNRELKHIYYDDILKLKDYIKGREENNIER</sequence>
<name>A0A1T4YHF7_9CLOT</name>
<dbReference type="NCBIfam" id="TIGR00758">
    <property type="entry name" value="UDG_fam4"/>
    <property type="match status" value="1"/>
</dbReference>
<dbReference type="PANTHER" id="PTHR33693">
    <property type="entry name" value="TYPE-5 URACIL-DNA GLYCOSYLASE"/>
    <property type="match status" value="1"/>
</dbReference>
<dbReference type="PANTHER" id="PTHR33693:SF1">
    <property type="entry name" value="TYPE-4 URACIL-DNA GLYCOSYLASE"/>
    <property type="match status" value="1"/>
</dbReference>
<dbReference type="Proteomes" id="UP000190105">
    <property type="component" value="Unassembled WGS sequence"/>
</dbReference>